<reference evidence="2" key="1">
    <citation type="submission" date="2021-01" db="EMBL/GenBank/DDBJ databases">
        <authorList>
            <person name="Corre E."/>
            <person name="Pelletier E."/>
            <person name="Niang G."/>
            <person name="Scheremetjew M."/>
            <person name="Finn R."/>
            <person name="Kale V."/>
            <person name="Holt S."/>
            <person name="Cochrane G."/>
            <person name="Meng A."/>
            <person name="Brown T."/>
            <person name="Cohen L."/>
        </authorList>
    </citation>
    <scope>NUCLEOTIDE SEQUENCE</scope>
    <source>
        <strain evidence="2">CCAP 1951/1</strain>
    </source>
</reference>
<name>A0A6U4X0I1_NEODS</name>
<feature type="transmembrane region" description="Helical" evidence="1">
    <location>
        <begin position="82"/>
        <end position="100"/>
    </location>
</feature>
<feature type="transmembrane region" description="Helical" evidence="1">
    <location>
        <begin position="49"/>
        <end position="70"/>
    </location>
</feature>
<evidence type="ECO:0000313" key="2">
    <source>
        <dbReference type="EMBL" id="CAD9147809.1"/>
    </source>
</evidence>
<dbReference type="AlphaFoldDB" id="A0A6U4X0I1"/>
<evidence type="ECO:0000256" key="1">
    <source>
        <dbReference type="SAM" id="Phobius"/>
    </source>
</evidence>
<proteinExistence type="predicted"/>
<sequence>MSTKTPLEQVAQSEARDEFVAYVKDITRYQRHEMAVRIQKIAYHQSQQWNYFFGCEAAALGTSMVALYIWGPRNAYTDKQYILRPIGPVFVLGLTAWALLHQMRYYMMKMRLWSLAEDFDYEIKKVKAHHVKEGALHLAWLQFVIDQVRLDKAQFMNLEALEHEPMLQVPKDITKVRL</sequence>
<dbReference type="EMBL" id="HBGF01046581">
    <property type="protein sequence ID" value="CAD9147809.1"/>
    <property type="molecule type" value="Transcribed_RNA"/>
</dbReference>
<evidence type="ECO:0000313" key="3">
    <source>
        <dbReference type="EMBL" id="CAD9147826.1"/>
    </source>
</evidence>
<gene>
    <name evidence="2" type="ORF">NDES1114_LOCUS31167</name>
    <name evidence="3" type="ORF">NDES1114_LOCUS31176</name>
</gene>
<organism evidence="2">
    <name type="scientific">Neobodo designis</name>
    <name type="common">Flagellated protozoan</name>
    <name type="synonym">Bodo designis</name>
    <dbReference type="NCBI Taxonomy" id="312471"/>
    <lineage>
        <taxon>Eukaryota</taxon>
        <taxon>Discoba</taxon>
        <taxon>Euglenozoa</taxon>
        <taxon>Kinetoplastea</taxon>
        <taxon>Metakinetoplastina</taxon>
        <taxon>Neobodonida</taxon>
        <taxon>Neobodo</taxon>
    </lineage>
</organism>
<protein>
    <submittedName>
        <fullName evidence="2">Uncharacterized protein</fullName>
    </submittedName>
</protein>
<keyword evidence="1" id="KW-0472">Membrane</keyword>
<keyword evidence="1" id="KW-0812">Transmembrane</keyword>
<keyword evidence="1" id="KW-1133">Transmembrane helix</keyword>
<dbReference type="EMBL" id="HBGF01046592">
    <property type="protein sequence ID" value="CAD9147826.1"/>
    <property type="molecule type" value="Transcribed_RNA"/>
</dbReference>
<accession>A0A6U4X0I1</accession>